<keyword evidence="2" id="KW-1185">Reference proteome</keyword>
<protein>
    <recommendedName>
        <fullName evidence="3">Pyridoxamine 5'-phosphate oxidase putative domain-containing protein</fullName>
    </recommendedName>
</protein>
<evidence type="ECO:0008006" key="3">
    <source>
        <dbReference type="Google" id="ProtNLM"/>
    </source>
</evidence>
<dbReference type="Gene3D" id="2.30.110.10">
    <property type="entry name" value="Electron Transport, Fmn-binding Protein, Chain A"/>
    <property type="match status" value="1"/>
</dbReference>
<dbReference type="Proteomes" id="UP000019364">
    <property type="component" value="Unassembled WGS sequence"/>
</dbReference>
<accession>W7Z641</accession>
<dbReference type="AlphaFoldDB" id="W7Z641"/>
<gene>
    <name evidence="1" type="ORF">JCM16418_3945</name>
</gene>
<sequence length="153" mass="17572">MEQPEISEQLFKLLNGEQLENKQHEAMMLLSVTEDHWPHTAMISVGEIIALSRTKLRLAMWPNTTTTGNLIRTEKATLVLFYEGIAHYVRLSLRRLPLLADSLHTRERFEAEVVSAREDVAKYADITSGVQVQLKDNEAVIQRWNETLAELKM</sequence>
<proteinExistence type="predicted"/>
<comment type="caution">
    <text evidence="1">The sequence shown here is derived from an EMBL/GenBank/DDBJ whole genome shotgun (WGS) entry which is preliminary data.</text>
</comment>
<dbReference type="InterPro" id="IPR012349">
    <property type="entry name" value="Split_barrel_FMN-bd"/>
</dbReference>
<dbReference type="RefSeq" id="WP_036651677.1">
    <property type="nucleotide sequence ID" value="NZ_BAVZ01000015.1"/>
</dbReference>
<dbReference type="STRING" id="1236976.JCM16418_3945"/>
<evidence type="ECO:0000313" key="2">
    <source>
        <dbReference type="Proteomes" id="UP000019364"/>
    </source>
</evidence>
<evidence type="ECO:0000313" key="1">
    <source>
        <dbReference type="EMBL" id="GAF09789.1"/>
    </source>
</evidence>
<dbReference type="OrthoDB" id="6518717at2"/>
<reference evidence="1 2" key="1">
    <citation type="journal article" date="2014" name="Genome Announc.">
        <title>Draft Genome Sequence of Paenibacillus pini JCM 16418T, Isolated from the Rhizosphere of Pine Tree.</title>
        <authorList>
            <person name="Yuki M."/>
            <person name="Oshima K."/>
            <person name="Suda W."/>
            <person name="Oshida Y."/>
            <person name="Kitamura K."/>
            <person name="Iida Y."/>
            <person name="Hattori M."/>
            <person name="Ohkuma M."/>
        </authorList>
    </citation>
    <scope>NUCLEOTIDE SEQUENCE [LARGE SCALE GENOMIC DNA]</scope>
    <source>
        <strain evidence="1 2">JCM 16418</strain>
    </source>
</reference>
<organism evidence="1 2">
    <name type="scientific">Paenibacillus pini JCM 16418</name>
    <dbReference type="NCBI Taxonomy" id="1236976"/>
    <lineage>
        <taxon>Bacteria</taxon>
        <taxon>Bacillati</taxon>
        <taxon>Bacillota</taxon>
        <taxon>Bacilli</taxon>
        <taxon>Bacillales</taxon>
        <taxon>Paenibacillaceae</taxon>
        <taxon>Paenibacillus</taxon>
    </lineage>
</organism>
<name>W7Z641_9BACL</name>
<dbReference type="EMBL" id="BAVZ01000015">
    <property type="protein sequence ID" value="GAF09789.1"/>
    <property type="molecule type" value="Genomic_DNA"/>
</dbReference>
<dbReference type="eggNOG" id="ENOG5032TVI">
    <property type="taxonomic scope" value="Bacteria"/>
</dbReference>